<dbReference type="Pfam" id="PF00735">
    <property type="entry name" value="Septin"/>
    <property type="match status" value="1"/>
</dbReference>
<dbReference type="EMBL" id="GL832964">
    <property type="protein sequence ID" value="EGD72629.1"/>
    <property type="molecule type" value="Genomic_DNA"/>
</dbReference>
<dbReference type="eggNOG" id="KOG2655">
    <property type="taxonomic scope" value="Eukaryota"/>
</dbReference>
<organism evidence="3">
    <name type="scientific">Salpingoeca rosetta (strain ATCC 50818 / BSB-021)</name>
    <dbReference type="NCBI Taxonomy" id="946362"/>
    <lineage>
        <taxon>Eukaryota</taxon>
        <taxon>Choanoflagellata</taxon>
        <taxon>Craspedida</taxon>
        <taxon>Salpingoecidae</taxon>
        <taxon>Salpingoeca</taxon>
    </lineage>
</organism>
<evidence type="ECO:0000313" key="3">
    <source>
        <dbReference type="Proteomes" id="UP000007799"/>
    </source>
</evidence>
<name>F2U8C1_SALR5</name>
<dbReference type="InterPro" id="IPR030379">
    <property type="entry name" value="G_SEPTIN_dom"/>
</dbReference>
<dbReference type="PANTHER" id="PTHR18884">
    <property type="entry name" value="SEPTIN"/>
    <property type="match status" value="1"/>
</dbReference>
<accession>F2U8C1</accession>
<dbReference type="RefSeq" id="XP_004994452.1">
    <property type="nucleotide sequence ID" value="XM_004994395.1"/>
</dbReference>
<dbReference type="STRING" id="946362.F2U8C1"/>
<protein>
    <submittedName>
        <fullName evidence="2">Septin 2</fullName>
    </submittedName>
</protein>
<dbReference type="PROSITE" id="PS51719">
    <property type="entry name" value="G_SEPTIN"/>
    <property type="match status" value="1"/>
</dbReference>
<dbReference type="KEGG" id="sre:PTSG_04364"/>
<dbReference type="Gene3D" id="3.40.50.300">
    <property type="entry name" value="P-loop containing nucleotide triphosphate hydrolases"/>
    <property type="match status" value="1"/>
</dbReference>
<dbReference type="GeneID" id="16075035"/>
<proteinExistence type="predicted"/>
<dbReference type="InParanoid" id="F2U8C1"/>
<reference evidence="2" key="1">
    <citation type="submission" date="2009-08" db="EMBL/GenBank/DDBJ databases">
        <title>Annotation of Salpingoeca rosetta.</title>
        <authorList>
            <consortium name="The Broad Institute Genome Sequencing Platform"/>
            <person name="Russ C."/>
            <person name="Cuomo C."/>
            <person name="Burger G."/>
            <person name="Gray M.W."/>
            <person name="Holland P.W.H."/>
            <person name="King N."/>
            <person name="Lang F.B.F."/>
            <person name="Roger A.J."/>
            <person name="Ruiz-Trillo I."/>
            <person name="Young S.K."/>
            <person name="Zeng Q."/>
            <person name="Gargeya S."/>
            <person name="Alvarado L."/>
            <person name="Berlin A."/>
            <person name="Chapman S.B."/>
            <person name="Chen Z."/>
            <person name="Freedman E."/>
            <person name="Gellesch M."/>
            <person name="Goldberg J."/>
            <person name="Griggs A."/>
            <person name="Gujja S."/>
            <person name="Heilman E."/>
            <person name="Heiman D."/>
            <person name="Howarth C."/>
            <person name="Mehta T."/>
            <person name="Neiman D."/>
            <person name="Pearson M."/>
            <person name="Roberts A."/>
            <person name="Saif S."/>
            <person name="Shea T."/>
            <person name="Shenoy N."/>
            <person name="Sisk P."/>
            <person name="Stolte C."/>
            <person name="Sykes S."/>
            <person name="White J."/>
            <person name="Yandava C."/>
            <person name="Haas B."/>
            <person name="Nusbaum C."/>
            <person name="Birren B."/>
        </authorList>
    </citation>
    <scope>NUCLEOTIDE SEQUENCE [LARGE SCALE GENOMIC DNA]</scope>
    <source>
        <strain evidence="2">ATCC 50818</strain>
    </source>
</reference>
<evidence type="ECO:0000313" key="2">
    <source>
        <dbReference type="EMBL" id="EGD72629.1"/>
    </source>
</evidence>
<dbReference type="OrthoDB" id="416553at2759"/>
<dbReference type="SUPFAM" id="SSF52540">
    <property type="entry name" value="P-loop containing nucleoside triphosphate hydrolases"/>
    <property type="match status" value="1"/>
</dbReference>
<dbReference type="Proteomes" id="UP000007799">
    <property type="component" value="Unassembled WGS sequence"/>
</dbReference>
<keyword evidence="3" id="KW-1185">Reference proteome</keyword>
<feature type="domain" description="Septin-type G" evidence="1">
    <location>
        <begin position="28"/>
        <end position="136"/>
    </location>
</feature>
<sequence length="136" mass="14747">MAQRNDFKRQSVGLSGIQQQVFRKVTKKGFDFNLMVAGEAGLGKSTLIETLFMQKDEEPHIVPAASERIERTVKISPRTKVIGDNGVNLNLTVIDTPGFSDAVDNTNWCIEAVGRLCTQGPARQGALVACACIHCG</sequence>
<gene>
    <name evidence="2" type="ORF">PTSG_04364</name>
</gene>
<dbReference type="AlphaFoldDB" id="F2U8C1"/>
<evidence type="ECO:0000259" key="1">
    <source>
        <dbReference type="PROSITE" id="PS51719"/>
    </source>
</evidence>
<dbReference type="InterPro" id="IPR027417">
    <property type="entry name" value="P-loop_NTPase"/>
</dbReference>
<dbReference type="GO" id="GO:0005525">
    <property type="term" value="F:GTP binding"/>
    <property type="evidence" value="ECO:0007669"/>
    <property type="project" value="InterPro"/>
</dbReference>